<dbReference type="OrthoDB" id="5406089at2"/>
<keyword evidence="1" id="KW-0472">Membrane</keyword>
<name>A0A1H1JJS4_9BURK</name>
<dbReference type="RefSeq" id="WP_074771798.1">
    <property type="nucleotide sequence ID" value="NZ_FNKP01000003.1"/>
</dbReference>
<gene>
    <name evidence="2" type="ORF">SAMN05443245_6611</name>
</gene>
<proteinExistence type="predicted"/>
<reference evidence="3" key="1">
    <citation type="submission" date="2016-10" db="EMBL/GenBank/DDBJ databases">
        <authorList>
            <person name="Varghese N."/>
        </authorList>
    </citation>
    <scope>NUCLEOTIDE SEQUENCE [LARGE SCALE GENOMIC DNA]</scope>
    <source>
        <strain evidence="3">GAS106B</strain>
    </source>
</reference>
<evidence type="ECO:0008006" key="4">
    <source>
        <dbReference type="Google" id="ProtNLM"/>
    </source>
</evidence>
<evidence type="ECO:0000313" key="3">
    <source>
        <dbReference type="Proteomes" id="UP000183487"/>
    </source>
</evidence>
<keyword evidence="3" id="KW-1185">Reference proteome</keyword>
<accession>A0A1H1JJS4</accession>
<dbReference type="AlphaFoldDB" id="A0A1H1JJS4"/>
<dbReference type="Proteomes" id="UP000183487">
    <property type="component" value="Unassembled WGS sequence"/>
</dbReference>
<organism evidence="2 3">
    <name type="scientific">Paraburkholderia fungorum</name>
    <dbReference type="NCBI Taxonomy" id="134537"/>
    <lineage>
        <taxon>Bacteria</taxon>
        <taxon>Pseudomonadati</taxon>
        <taxon>Pseudomonadota</taxon>
        <taxon>Betaproteobacteria</taxon>
        <taxon>Burkholderiales</taxon>
        <taxon>Burkholderiaceae</taxon>
        <taxon>Paraburkholderia</taxon>
    </lineage>
</organism>
<dbReference type="Pfam" id="PF14316">
    <property type="entry name" value="DUF4381"/>
    <property type="match status" value="1"/>
</dbReference>
<evidence type="ECO:0000313" key="2">
    <source>
        <dbReference type="EMBL" id="SDR50224.1"/>
    </source>
</evidence>
<keyword evidence="1" id="KW-0812">Transmembrane</keyword>
<protein>
    <recommendedName>
        <fullName evidence="4">DUF4381 domain-containing protein</fullName>
    </recommendedName>
</protein>
<dbReference type="InterPro" id="IPR025489">
    <property type="entry name" value="DUF4381"/>
</dbReference>
<evidence type="ECO:0000256" key="1">
    <source>
        <dbReference type="SAM" id="Phobius"/>
    </source>
</evidence>
<keyword evidence="1" id="KW-1133">Transmembrane helix</keyword>
<sequence length="174" mass="18979">MSGPPLSTLVPRDTPAALQPLRELPLPDTVSYTPQTIGWLFVAVLLIAVLAAFAWRARRRYERARYRREALAELARIEANLNDDTTRVAALAGIGPLIKRTALAAAPRAQVASLSGAAWLDYLRQHGAFDDESGALLYTASYAPAARVATISPQQAQRLAQTARGWIESHHVEI</sequence>
<dbReference type="EMBL" id="FNKP01000003">
    <property type="protein sequence ID" value="SDR50224.1"/>
    <property type="molecule type" value="Genomic_DNA"/>
</dbReference>
<feature type="transmembrane region" description="Helical" evidence="1">
    <location>
        <begin position="37"/>
        <end position="57"/>
    </location>
</feature>